<accession>A0A0V0QFI1</accession>
<evidence type="ECO:0000256" key="2">
    <source>
        <dbReference type="ARBA" id="ARBA00023027"/>
    </source>
</evidence>
<name>A0A0V0QFI1_PSEPJ</name>
<evidence type="ECO:0000313" key="6">
    <source>
        <dbReference type="Proteomes" id="UP000054937"/>
    </source>
</evidence>
<dbReference type="PANTHER" id="PTHR11085">
    <property type="entry name" value="NAD-DEPENDENT PROTEIN DEACYLASE SIRTUIN-5, MITOCHONDRIAL-RELATED"/>
    <property type="match status" value="1"/>
</dbReference>
<dbReference type="CDD" id="cd00296">
    <property type="entry name" value="SIR2"/>
    <property type="match status" value="1"/>
</dbReference>
<keyword evidence="3" id="KW-0862">Zinc</keyword>
<sequence>MESKQITLETYKFIANWIKNSKTFIITAGAGMGVDSGLPDFRGPQGFWTNYQSFRNKFRFEECANPLFKEQHPNYFWGFYGHRLQLYREVKPHKGFQILLDFINQKQIQQHFVLTSNVDGHFQKAGFNPNNIYEFHGSINHFQCNNCYEIYPADGHQITYDDSFKAQNPLPTCQLCQSDKVRPNILMFNDYDYISDRVDEQSQNFEKFRKNLYKNNNKKDLITIMEFGAGKFVSSTRNFSEELFLDEDLDNILFVRVNPRDYQNPYRWKDKKLENQGKNFIGINEGSLSALTKIQDQINKI</sequence>
<dbReference type="InParanoid" id="A0A0V0QFI1"/>
<gene>
    <name evidence="5" type="ORF">PPERSA_09559</name>
</gene>
<evidence type="ECO:0000313" key="5">
    <source>
        <dbReference type="EMBL" id="KRX00953.1"/>
    </source>
</evidence>
<evidence type="ECO:0000256" key="3">
    <source>
        <dbReference type="PROSITE-ProRule" id="PRU00236"/>
    </source>
</evidence>
<evidence type="ECO:0000256" key="1">
    <source>
        <dbReference type="ARBA" id="ARBA00022679"/>
    </source>
</evidence>
<dbReference type="PROSITE" id="PS50305">
    <property type="entry name" value="SIRTUIN"/>
    <property type="match status" value="1"/>
</dbReference>
<dbReference type="InterPro" id="IPR026591">
    <property type="entry name" value="Sirtuin_cat_small_dom_sf"/>
</dbReference>
<dbReference type="InterPro" id="IPR026590">
    <property type="entry name" value="Ssirtuin_cat_dom"/>
</dbReference>
<dbReference type="InterPro" id="IPR050134">
    <property type="entry name" value="NAD-dep_sirtuin_deacylases"/>
</dbReference>
<keyword evidence="3" id="KW-0479">Metal-binding</keyword>
<feature type="binding site" evidence="3">
    <location>
        <position position="176"/>
    </location>
    <ligand>
        <name>Zn(2+)</name>
        <dbReference type="ChEBI" id="CHEBI:29105"/>
    </ligand>
</feature>
<dbReference type="Pfam" id="PF02146">
    <property type="entry name" value="SIR2"/>
    <property type="match status" value="1"/>
</dbReference>
<dbReference type="PANTHER" id="PTHR11085:SF10">
    <property type="entry name" value="NAD-DEPENDENT PROTEIN DEACYLASE SIRTUIN-5, MITOCHONDRIAL-RELATED"/>
    <property type="match status" value="1"/>
</dbReference>
<dbReference type="GO" id="GO:0005634">
    <property type="term" value="C:nucleus"/>
    <property type="evidence" value="ECO:0007669"/>
    <property type="project" value="TreeGrafter"/>
</dbReference>
<dbReference type="GO" id="GO:0046872">
    <property type="term" value="F:metal ion binding"/>
    <property type="evidence" value="ECO:0007669"/>
    <property type="project" value="UniProtKB-KW"/>
</dbReference>
<feature type="binding site" evidence="3">
    <location>
        <position position="147"/>
    </location>
    <ligand>
        <name>Zn(2+)</name>
        <dbReference type="ChEBI" id="CHEBI:29105"/>
    </ligand>
</feature>
<keyword evidence="1" id="KW-0808">Transferase</keyword>
<keyword evidence="6" id="KW-1185">Reference proteome</keyword>
<dbReference type="AlphaFoldDB" id="A0A0V0QFI1"/>
<dbReference type="OrthoDB" id="424302at2759"/>
<feature type="binding site" evidence="3">
    <location>
        <position position="173"/>
    </location>
    <ligand>
        <name>Zn(2+)</name>
        <dbReference type="ChEBI" id="CHEBI:29105"/>
    </ligand>
</feature>
<comment type="caution">
    <text evidence="5">The sequence shown here is derived from an EMBL/GenBank/DDBJ whole genome shotgun (WGS) entry which is preliminary data.</text>
</comment>
<feature type="domain" description="Deacetylase sirtuin-type" evidence="4">
    <location>
        <begin position="4"/>
        <end position="301"/>
    </location>
</feature>
<feature type="active site" description="Proton acceptor" evidence="3">
    <location>
        <position position="136"/>
    </location>
</feature>
<proteinExistence type="predicted"/>
<evidence type="ECO:0000259" key="4">
    <source>
        <dbReference type="PROSITE" id="PS50305"/>
    </source>
</evidence>
<dbReference type="Gene3D" id="3.30.1600.10">
    <property type="entry name" value="SIR2/SIRT2 'Small Domain"/>
    <property type="match status" value="1"/>
</dbReference>
<organism evidence="5 6">
    <name type="scientific">Pseudocohnilembus persalinus</name>
    <name type="common">Ciliate</name>
    <dbReference type="NCBI Taxonomy" id="266149"/>
    <lineage>
        <taxon>Eukaryota</taxon>
        <taxon>Sar</taxon>
        <taxon>Alveolata</taxon>
        <taxon>Ciliophora</taxon>
        <taxon>Intramacronucleata</taxon>
        <taxon>Oligohymenophorea</taxon>
        <taxon>Scuticociliatia</taxon>
        <taxon>Philasterida</taxon>
        <taxon>Pseudocohnilembidae</taxon>
        <taxon>Pseudocohnilembus</taxon>
    </lineage>
</organism>
<dbReference type="Gene3D" id="3.40.50.1220">
    <property type="entry name" value="TPP-binding domain"/>
    <property type="match status" value="1"/>
</dbReference>
<keyword evidence="2" id="KW-0520">NAD</keyword>
<dbReference type="EMBL" id="LDAU01000180">
    <property type="protein sequence ID" value="KRX00953.1"/>
    <property type="molecule type" value="Genomic_DNA"/>
</dbReference>
<reference evidence="5 6" key="1">
    <citation type="journal article" date="2015" name="Sci. Rep.">
        <title>Genome of the facultative scuticociliatosis pathogen Pseudocohnilembus persalinus provides insight into its virulence through horizontal gene transfer.</title>
        <authorList>
            <person name="Xiong J."/>
            <person name="Wang G."/>
            <person name="Cheng J."/>
            <person name="Tian M."/>
            <person name="Pan X."/>
            <person name="Warren A."/>
            <person name="Jiang C."/>
            <person name="Yuan D."/>
            <person name="Miao W."/>
        </authorList>
    </citation>
    <scope>NUCLEOTIDE SEQUENCE [LARGE SCALE GENOMIC DNA]</scope>
    <source>
        <strain evidence="5">36N120E</strain>
    </source>
</reference>
<dbReference type="InterPro" id="IPR003000">
    <property type="entry name" value="Sirtuin"/>
</dbReference>
<dbReference type="InterPro" id="IPR029035">
    <property type="entry name" value="DHS-like_NAD/FAD-binding_dom"/>
</dbReference>
<dbReference type="GO" id="GO:0070403">
    <property type="term" value="F:NAD+ binding"/>
    <property type="evidence" value="ECO:0007669"/>
    <property type="project" value="InterPro"/>
</dbReference>
<dbReference type="OMA" id="ECHGSIH"/>
<dbReference type="GO" id="GO:0017136">
    <property type="term" value="F:histone deacetylase activity, NAD-dependent"/>
    <property type="evidence" value="ECO:0007669"/>
    <property type="project" value="TreeGrafter"/>
</dbReference>
<dbReference type="SUPFAM" id="SSF52467">
    <property type="entry name" value="DHS-like NAD/FAD-binding domain"/>
    <property type="match status" value="1"/>
</dbReference>
<dbReference type="Proteomes" id="UP000054937">
    <property type="component" value="Unassembled WGS sequence"/>
</dbReference>
<protein>
    <recommendedName>
        <fullName evidence="4">Deacetylase sirtuin-type domain-containing protein</fullName>
    </recommendedName>
</protein>
<feature type="binding site" evidence="3">
    <location>
        <position position="144"/>
    </location>
    <ligand>
        <name>Zn(2+)</name>
        <dbReference type="ChEBI" id="CHEBI:29105"/>
    </ligand>
</feature>